<dbReference type="GO" id="GO:0005525">
    <property type="term" value="F:GTP binding"/>
    <property type="evidence" value="ECO:0007669"/>
    <property type="project" value="UniProtKB-UniRule"/>
</dbReference>
<keyword evidence="5 12" id="KW-0479">Metal-binding</keyword>
<evidence type="ECO:0000256" key="4">
    <source>
        <dbReference type="ARBA" id="ARBA00022695"/>
    </source>
</evidence>
<dbReference type="InterPro" id="IPR025845">
    <property type="entry name" value="Thg1_C_dom"/>
</dbReference>
<evidence type="ECO:0000256" key="2">
    <source>
        <dbReference type="ARBA" id="ARBA00022679"/>
    </source>
</evidence>
<feature type="binding site" evidence="14">
    <location>
        <position position="101"/>
    </location>
    <ligand>
        <name>Mg(2+)</name>
        <dbReference type="ChEBI" id="CHEBI:18420"/>
        <label>2</label>
        <note>catalytic</note>
    </ligand>
</feature>
<evidence type="ECO:0000256" key="10">
    <source>
        <dbReference type="ARBA" id="ARBA00058346"/>
    </source>
</evidence>
<keyword evidence="19" id="KW-1185">Reference proteome</keyword>
<feature type="binding site" evidence="14">
    <location>
        <position position="101"/>
    </location>
    <ligand>
        <name>Mg(2+)</name>
        <dbReference type="ChEBI" id="CHEBI:18420"/>
        <label>1</label>
        <note>catalytic</note>
    </ligand>
</feature>
<keyword evidence="4 12" id="KW-0548">Nucleotidyltransferase</keyword>
<feature type="binding site" evidence="14">
    <location>
        <position position="55"/>
    </location>
    <ligand>
        <name>Mg(2+)</name>
        <dbReference type="ChEBI" id="CHEBI:18420"/>
        <label>1</label>
        <note>catalytic</note>
    </ligand>
</feature>
<keyword evidence="2 12" id="KW-0808">Transferase</keyword>
<dbReference type="EMBL" id="JH431821">
    <property type="status" value="NOT_ANNOTATED_CDS"/>
    <property type="molecule type" value="Genomic_DNA"/>
</dbReference>
<evidence type="ECO:0000256" key="14">
    <source>
        <dbReference type="PIRSR" id="PIRSR028980-2"/>
    </source>
</evidence>
<evidence type="ECO:0000256" key="3">
    <source>
        <dbReference type="ARBA" id="ARBA00022694"/>
    </source>
</evidence>
<dbReference type="Pfam" id="PF14413">
    <property type="entry name" value="Thg1C"/>
    <property type="match status" value="1"/>
</dbReference>
<dbReference type="Pfam" id="PF04446">
    <property type="entry name" value="Thg1"/>
    <property type="match status" value="1"/>
</dbReference>
<dbReference type="STRING" id="126957.T1J3B6"/>
<dbReference type="GO" id="GO:0006400">
    <property type="term" value="P:tRNA modification"/>
    <property type="evidence" value="ECO:0007669"/>
    <property type="project" value="UniProtKB-UniRule"/>
</dbReference>
<evidence type="ECO:0000256" key="12">
    <source>
        <dbReference type="PIRNR" id="PIRNR028980"/>
    </source>
</evidence>
<evidence type="ECO:0000256" key="5">
    <source>
        <dbReference type="ARBA" id="ARBA00022723"/>
    </source>
</evidence>
<evidence type="ECO:0000256" key="11">
    <source>
        <dbReference type="ARBA" id="ARBA00065710"/>
    </source>
</evidence>
<evidence type="ECO:0000259" key="17">
    <source>
        <dbReference type="Pfam" id="PF14413"/>
    </source>
</evidence>
<dbReference type="FunFam" id="3.30.70.3000:FF:000001">
    <property type="entry name" value="tRNA(His) guanylyltransferase"/>
    <property type="match status" value="1"/>
</dbReference>
<feature type="domain" description="Thg1 C-terminal" evidence="17">
    <location>
        <begin position="165"/>
        <end position="246"/>
    </location>
</feature>
<evidence type="ECO:0000259" key="16">
    <source>
        <dbReference type="Pfam" id="PF04446"/>
    </source>
</evidence>
<keyword evidence="15" id="KW-0732">Signal</keyword>
<reference evidence="18" key="2">
    <citation type="submission" date="2015-02" db="UniProtKB">
        <authorList>
            <consortium name="EnsemblMetazoa"/>
        </authorList>
    </citation>
    <scope>IDENTIFICATION</scope>
</reference>
<proteinExistence type="inferred from homology"/>
<dbReference type="EnsemblMetazoa" id="SMAR008080-RA">
    <property type="protein sequence ID" value="SMAR008080-PA"/>
    <property type="gene ID" value="SMAR008080"/>
</dbReference>
<feature type="chain" id="PRO_5004590162" description="tRNA(His) guanylyltransferase" evidence="15">
    <location>
        <begin position="23"/>
        <end position="278"/>
    </location>
</feature>
<evidence type="ECO:0000256" key="7">
    <source>
        <dbReference type="ARBA" id="ARBA00022842"/>
    </source>
</evidence>
<feature type="domain" description="tRNAHis guanylyltransferase catalytic" evidence="16">
    <location>
        <begin position="32"/>
        <end position="160"/>
    </location>
</feature>
<evidence type="ECO:0000256" key="6">
    <source>
        <dbReference type="ARBA" id="ARBA00022741"/>
    </source>
</evidence>
<dbReference type="Proteomes" id="UP000014500">
    <property type="component" value="Unassembled WGS sequence"/>
</dbReference>
<dbReference type="PANTHER" id="PTHR12729">
    <property type="entry name" value="TRNA(HIS) GUANYLYLTRANSFERASE-RELATED"/>
    <property type="match status" value="1"/>
</dbReference>
<dbReference type="PANTHER" id="PTHR12729:SF6">
    <property type="entry name" value="TRNA(HIS) GUANYLYLTRANSFERASE-RELATED"/>
    <property type="match status" value="1"/>
</dbReference>
<evidence type="ECO:0000256" key="1">
    <source>
        <dbReference type="ARBA" id="ARBA00010113"/>
    </source>
</evidence>
<dbReference type="InterPro" id="IPR038469">
    <property type="entry name" value="tRNAHis_GuaTrfase_Thg1_sf"/>
</dbReference>
<evidence type="ECO:0000313" key="18">
    <source>
        <dbReference type="EnsemblMetazoa" id="SMAR008080-PA"/>
    </source>
</evidence>
<accession>T1J3B6</accession>
<feature type="binding site" evidence="13">
    <location>
        <begin position="54"/>
        <end position="59"/>
    </location>
    <ligand>
        <name>GTP</name>
        <dbReference type="ChEBI" id="CHEBI:37565"/>
    </ligand>
</feature>
<comment type="catalytic activity">
    <reaction evidence="9 12">
        <text>a 5'-end ribonucleotide-tRNA(His) + GTP + ATP + H2O = a 5'-end phospho-guanosine-ribonucleotide-tRNA(His) + AMP + 2 diphosphate + H(+)</text>
        <dbReference type="Rhea" id="RHEA:54564"/>
        <dbReference type="Rhea" id="RHEA-COMP:14193"/>
        <dbReference type="Rhea" id="RHEA-COMP:14917"/>
        <dbReference type="ChEBI" id="CHEBI:15377"/>
        <dbReference type="ChEBI" id="CHEBI:15378"/>
        <dbReference type="ChEBI" id="CHEBI:30616"/>
        <dbReference type="ChEBI" id="CHEBI:33019"/>
        <dbReference type="ChEBI" id="CHEBI:37565"/>
        <dbReference type="ChEBI" id="CHEBI:138282"/>
        <dbReference type="ChEBI" id="CHEBI:141847"/>
        <dbReference type="ChEBI" id="CHEBI:456215"/>
        <dbReference type="EC" id="2.7.7.79"/>
    </reaction>
</comment>
<keyword evidence="6 12" id="KW-0547">Nucleotide-binding</keyword>
<evidence type="ECO:0000256" key="13">
    <source>
        <dbReference type="PIRSR" id="PIRSR028980-1"/>
    </source>
</evidence>
<dbReference type="AlphaFoldDB" id="T1J3B6"/>
<dbReference type="InterPro" id="IPR024956">
    <property type="entry name" value="tRNAHis_GuaTrfase_cat"/>
</dbReference>
<evidence type="ECO:0000256" key="8">
    <source>
        <dbReference type="ARBA" id="ARBA00023134"/>
    </source>
</evidence>
<dbReference type="HOGENOM" id="CLU_044271_1_0_1"/>
<dbReference type="GO" id="GO:0008193">
    <property type="term" value="F:tRNA guanylyltransferase activity"/>
    <property type="evidence" value="ECO:0007669"/>
    <property type="project" value="UniProtKB-UniRule"/>
</dbReference>
<comment type="function">
    <text evidence="10">Adds a GMP to the 5'-end of tRNA(His) after transcription and RNase P cleavage. This step is essential for proper recognition of the tRNA and for the fidelity of protein synthesis. Also functions as a guanyl-nucleotide exchange factor/GEF for the MFN1 and MFN2 mitofusins thereby regulating mitochondrial fusion. By regulating both mitochondrial dynamics and bioenergetic function, it contributes to cell survival following oxidative stress.</text>
</comment>
<comment type="subunit">
    <text evidence="11">Homotetramer. Interacts with MFN1 and MFN2; functions as a guanyl-nucleotide exchange factor/GEF for MFN2 and also probably MFN1.</text>
</comment>
<dbReference type="InterPro" id="IPR007537">
    <property type="entry name" value="tRNAHis_GuaTrfase_Thg1"/>
</dbReference>
<dbReference type="eggNOG" id="KOG2721">
    <property type="taxonomic scope" value="Eukaryota"/>
</dbReference>
<evidence type="ECO:0000313" key="19">
    <source>
        <dbReference type="Proteomes" id="UP000014500"/>
    </source>
</evidence>
<keyword evidence="8 12" id="KW-0342">GTP-binding</keyword>
<feature type="signal peptide" evidence="15">
    <location>
        <begin position="1"/>
        <end position="22"/>
    </location>
</feature>
<keyword evidence="7 12" id="KW-0460">Magnesium</keyword>
<name>T1J3B6_STRMM</name>
<comment type="similarity">
    <text evidence="1 12">Belongs to the tRNA(His) guanylyltransferase family.</text>
</comment>
<feature type="binding site" evidence="14">
    <location>
        <position position="54"/>
    </location>
    <ligand>
        <name>Mg(2+)</name>
        <dbReference type="ChEBI" id="CHEBI:18420"/>
        <label>2</label>
        <note>catalytic</note>
    </ligand>
</feature>
<comment type="cofactor">
    <cofactor evidence="14">
        <name>Mg(2+)</name>
        <dbReference type="ChEBI" id="CHEBI:18420"/>
    </cofactor>
    <text evidence="14">Binds 2 magnesium ions per subunit.</text>
</comment>
<dbReference type="EC" id="2.7.7.79" evidence="12"/>
<dbReference type="PIRSF" id="PIRSF028980">
    <property type="entry name" value="tRNAHis_guanylyltransferase"/>
    <property type="match status" value="1"/>
</dbReference>
<dbReference type="OMA" id="WKQHTEI"/>
<organism evidence="18 19">
    <name type="scientific">Strigamia maritima</name>
    <name type="common">European centipede</name>
    <name type="synonym">Geophilus maritimus</name>
    <dbReference type="NCBI Taxonomy" id="126957"/>
    <lineage>
        <taxon>Eukaryota</taxon>
        <taxon>Metazoa</taxon>
        <taxon>Ecdysozoa</taxon>
        <taxon>Arthropoda</taxon>
        <taxon>Myriapoda</taxon>
        <taxon>Chilopoda</taxon>
        <taxon>Pleurostigmophora</taxon>
        <taxon>Geophilomorpha</taxon>
        <taxon>Linotaeniidae</taxon>
        <taxon>Strigamia</taxon>
    </lineage>
</organism>
<evidence type="ECO:0000256" key="9">
    <source>
        <dbReference type="ARBA" id="ARBA00047281"/>
    </source>
</evidence>
<evidence type="ECO:0000256" key="15">
    <source>
        <dbReference type="SAM" id="SignalP"/>
    </source>
</evidence>
<feature type="binding site" evidence="14">
    <location>
        <position position="54"/>
    </location>
    <ligand>
        <name>Mg(2+)</name>
        <dbReference type="ChEBI" id="CHEBI:18420"/>
        <label>1</label>
        <note>catalytic</note>
    </ligand>
</feature>
<dbReference type="Gene3D" id="3.30.70.3000">
    <property type="match status" value="1"/>
</dbReference>
<keyword evidence="3 12" id="KW-0819">tRNA processing</keyword>
<protein>
    <recommendedName>
        <fullName evidence="12">tRNA(His) guanylyltransferase</fullName>
        <ecNumber evidence="12">2.7.7.79</ecNumber>
    </recommendedName>
    <alternativeName>
        <fullName evidence="12">tRNA-histidine guanylyltransferase</fullName>
    </alternativeName>
</protein>
<sequence length="278" mass="32485">MTYYKTLALVTFSILNVLHIMAKEPPIINKYVYVKSNETDSTCLPGCWIVVRVDGKNFHRFSKAHNFTKPNDHRALGLMNQSAVRVMDEYRDIRIAYGESDEFSFVIHKDTDMYSRRKIKIATYIAACFTARYQFHWAEFFPETKLQYPPHFDAHIAEYPNDVMLRDYLSWRQNDCHINNSYNTVFWALIEKGGMTPAQAEERLRGTLFKDKNEILFSEFGINYNNEPELFRKGTTVIRKKVSGDVKCKKTSVVCLNVDIIKNSFWIENYGSLGVNFM</sequence>
<dbReference type="PhylomeDB" id="T1J3B6"/>
<feature type="binding site" evidence="13">
    <location>
        <begin position="100"/>
        <end position="101"/>
    </location>
    <ligand>
        <name>GTP</name>
        <dbReference type="ChEBI" id="CHEBI:37565"/>
    </ligand>
</feature>
<reference evidence="19" key="1">
    <citation type="submission" date="2011-05" db="EMBL/GenBank/DDBJ databases">
        <authorList>
            <person name="Richards S.R."/>
            <person name="Qu J."/>
            <person name="Jiang H."/>
            <person name="Jhangiani S.N."/>
            <person name="Agravi P."/>
            <person name="Goodspeed R."/>
            <person name="Gross S."/>
            <person name="Mandapat C."/>
            <person name="Jackson L."/>
            <person name="Mathew T."/>
            <person name="Pu L."/>
            <person name="Thornton R."/>
            <person name="Saada N."/>
            <person name="Wilczek-Boney K.B."/>
            <person name="Lee S."/>
            <person name="Kovar C."/>
            <person name="Wu Y."/>
            <person name="Scherer S.E."/>
            <person name="Worley K.C."/>
            <person name="Muzny D.M."/>
            <person name="Gibbs R."/>
        </authorList>
    </citation>
    <scope>NUCLEOTIDE SEQUENCE</scope>
    <source>
        <strain evidence="19">Brora</strain>
    </source>
</reference>
<dbReference type="GO" id="GO:0000287">
    <property type="term" value="F:magnesium ion binding"/>
    <property type="evidence" value="ECO:0007669"/>
    <property type="project" value="UniProtKB-UniRule"/>
</dbReference>